<dbReference type="SUPFAM" id="SSF49265">
    <property type="entry name" value="Fibronectin type III"/>
    <property type="match status" value="1"/>
</dbReference>
<feature type="compositionally biased region" description="Polar residues" evidence="1">
    <location>
        <begin position="362"/>
        <end position="382"/>
    </location>
</feature>
<feature type="domain" description="Fibronectin type-III" evidence="2">
    <location>
        <begin position="116"/>
        <end position="209"/>
    </location>
</feature>
<protein>
    <recommendedName>
        <fullName evidence="2">Fibronectin type-III domain-containing protein</fullName>
    </recommendedName>
</protein>
<dbReference type="EMBL" id="OE001220">
    <property type="protein sequence ID" value="CAD7456282.1"/>
    <property type="molecule type" value="Genomic_DNA"/>
</dbReference>
<organism evidence="3">
    <name type="scientific">Timema tahoe</name>
    <dbReference type="NCBI Taxonomy" id="61484"/>
    <lineage>
        <taxon>Eukaryota</taxon>
        <taxon>Metazoa</taxon>
        <taxon>Ecdysozoa</taxon>
        <taxon>Arthropoda</taxon>
        <taxon>Hexapoda</taxon>
        <taxon>Insecta</taxon>
        <taxon>Pterygota</taxon>
        <taxon>Neoptera</taxon>
        <taxon>Polyneoptera</taxon>
        <taxon>Phasmatodea</taxon>
        <taxon>Timematodea</taxon>
        <taxon>Timematoidea</taxon>
        <taxon>Timematidae</taxon>
        <taxon>Timema</taxon>
    </lineage>
</organism>
<dbReference type="CDD" id="cd00063">
    <property type="entry name" value="FN3"/>
    <property type="match status" value="2"/>
</dbReference>
<feature type="region of interest" description="Disordered" evidence="1">
    <location>
        <begin position="361"/>
        <end position="385"/>
    </location>
</feature>
<sequence>MSFTRVPITFIPKKQCLAATTDKIQQLFWSWRKKCLAATTDKMQQLFWGWRKQCLAATTDKMQQLFWGWREKCHDRNKLISPDRDSNLDIPILGSRAQHETSALANYATEADVLEPVGNLTLRFNTGNYIELGWDPPIRQDCVTEYEVCLDQLDEVNGTTHCENVTETFWYARFINIYPCTYYDINVTAYSNVSEPSTAEEIHVHTGPYQVINSCTSSNSTDEIYVSWLAPWGESCVTSYNIKWCGGDMYSFRCYLNISGETNVSKDARDYLITGLEPDVYYNVLITALGEDDTTSEVIERPQKTCSPAHHIVGTGSTGGEQSTTSTINQWNRSRRHKDHQNGSVKASLIVVCREKDKPFSKQKTFSTPSWDNSTDPHSTTHPPCYQKTRIVEIDTLGWLHTNESRVESSLMESSPI</sequence>
<reference evidence="3" key="1">
    <citation type="submission" date="2020-11" db="EMBL/GenBank/DDBJ databases">
        <authorList>
            <person name="Tran Van P."/>
        </authorList>
    </citation>
    <scope>NUCLEOTIDE SEQUENCE</scope>
</reference>
<dbReference type="PROSITE" id="PS50853">
    <property type="entry name" value="FN3"/>
    <property type="match status" value="2"/>
</dbReference>
<evidence type="ECO:0000259" key="2">
    <source>
        <dbReference type="PROSITE" id="PS50853"/>
    </source>
</evidence>
<dbReference type="InterPro" id="IPR013783">
    <property type="entry name" value="Ig-like_fold"/>
</dbReference>
<dbReference type="Gene3D" id="2.60.40.10">
    <property type="entry name" value="Immunoglobulins"/>
    <property type="match status" value="2"/>
</dbReference>
<name>A0A7R9FMC1_9NEOP</name>
<dbReference type="Pfam" id="PF00041">
    <property type="entry name" value="fn3"/>
    <property type="match status" value="1"/>
</dbReference>
<feature type="domain" description="Fibronectin type-III" evidence="2">
    <location>
        <begin position="210"/>
        <end position="309"/>
    </location>
</feature>
<dbReference type="SMART" id="SM00060">
    <property type="entry name" value="FN3"/>
    <property type="match status" value="2"/>
</dbReference>
<evidence type="ECO:0000313" key="3">
    <source>
        <dbReference type="EMBL" id="CAD7456282.1"/>
    </source>
</evidence>
<proteinExistence type="predicted"/>
<accession>A0A7R9FMC1</accession>
<dbReference type="InterPro" id="IPR036116">
    <property type="entry name" value="FN3_sf"/>
</dbReference>
<gene>
    <name evidence="3" type="ORF">TTEB3V08_LOCUS4315</name>
</gene>
<evidence type="ECO:0000256" key="1">
    <source>
        <dbReference type="SAM" id="MobiDB-lite"/>
    </source>
</evidence>
<dbReference type="InterPro" id="IPR003961">
    <property type="entry name" value="FN3_dom"/>
</dbReference>
<dbReference type="AlphaFoldDB" id="A0A7R9FMC1"/>